<keyword evidence="2" id="KW-0963">Cytoplasm</keyword>
<dbReference type="SUPFAM" id="SSF161245">
    <property type="entry name" value="Zinc hairpin stack"/>
    <property type="match status" value="1"/>
</dbReference>
<dbReference type="GO" id="GO:0008988">
    <property type="term" value="F:rRNA (adenine-N6-)-methyltransferase activity"/>
    <property type="evidence" value="ECO:0007669"/>
    <property type="project" value="InterPro"/>
</dbReference>
<evidence type="ECO:0000256" key="2">
    <source>
        <dbReference type="ARBA" id="ARBA00022490"/>
    </source>
</evidence>
<keyword evidence="4" id="KW-0808">Transferase</keyword>
<evidence type="ECO:0000256" key="3">
    <source>
        <dbReference type="ARBA" id="ARBA00022603"/>
    </source>
</evidence>
<dbReference type="PROSITE" id="PS51270">
    <property type="entry name" value="ZF_CTCHY"/>
    <property type="match status" value="1"/>
</dbReference>
<evidence type="ECO:0000313" key="8">
    <source>
        <dbReference type="EMBL" id="PAA77448.1"/>
    </source>
</evidence>
<dbReference type="InterPro" id="IPR041370">
    <property type="entry name" value="Mlase_EEF1AKMT1/ZCCHC4"/>
</dbReference>
<dbReference type="PANTHER" id="PTHR13493">
    <property type="entry name" value="ZINC FINGER CCHC DOMAIN-CONTAINING"/>
    <property type="match status" value="1"/>
</dbReference>
<sequence length="390" mass="42692">LMRSRDRRPALQVASIQQCGLDAAEEAAPACPLHGPMLALVLRDGAGRFTRRHCCSFTRRPGACSAKSGAASALSAPNCCRLDEALATPRRLRAYCLNCGRLALGSSELAACATHQLLPRLPKRRLLAPTVFLPPLTTRQSSQYFFSPPSLAYLLRLVRRLRCRQLVCVGCPRLHEAARYAIGGRRCRSLLLDADLRLAEFFPDCLAFNMFNAAFLRPGGRDRFVSWLAAKRGSDSVCLIVADPPFGGLLTPLMDCLQHLADLAAAAGHCEVFTAVAAPYYLGKRWLRPRLSLHDCQLSYANHAKLRSASVSAVRLFSNVPESRLPPPPGTSWCSVCARHSAHWNPHCAACGTCATLHPPARLHCQRCNRCVKAKYIDSHDCRSGLSAKN</sequence>
<dbReference type="PANTHER" id="PTHR13493:SF3">
    <property type="entry name" value="RRNA N6-ADENOSINE-METHYLTRANSFERASE ZCCHC4"/>
    <property type="match status" value="1"/>
</dbReference>
<dbReference type="GO" id="GO:0008270">
    <property type="term" value="F:zinc ion binding"/>
    <property type="evidence" value="ECO:0007669"/>
    <property type="project" value="UniProtKB-KW"/>
</dbReference>
<dbReference type="AlphaFoldDB" id="A0A267FUF4"/>
<comment type="caution">
    <text evidence="8">The sequence shown here is derived from an EMBL/GenBank/DDBJ whole genome shotgun (WGS) entry which is preliminary data.</text>
</comment>
<keyword evidence="6" id="KW-0479">Metal-binding</keyword>
<evidence type="ECO:0000256" key="4">
    <source>
        <dbReference type="ARBA" id="ARBA00022679"/>
    </source>
</evidence>
<keyword evidence="6" id="KW-0862">Zinc</keyword>
<keyword evidence="3" id="KW-0489">Methyltransferase</keyword>
<reference evidence="8 9" key="1">
    <citation type="submission" date="2017-06" db="EMBL/GenBank/DDBJ databases">
        <title>A platform for efficient transgenesis in Macrostomum lignano, a flatworm model organism for stem cell research.</title>
        <authorList>
            <person name="Berezikov E."/>
        </authorList>
    </citation>
    <scope>NUCLEOTIDE SEQUENCE [LARGE SCALE GENOMIC DNA]</scope>
    <source>
        <strain evidence="8">DV1</strain>
        <tissue evidence="8">Whole organism</tissue>
    </source>
</reference>
<gene>
    <name evidence="8" type="ORF">BOX15_Mlig023456g6</name>
</gene>
<dbReference type="Pfam" id="PF10237">
    <property type="entry name" value="N6-adenineMlase"/>
    <property type="match status" value="1"/>
</dbReference>
<dbReference type="OrthoDB" id="431817at2759"/>
<comment type="subcellular location">
    <subcellularLocation>
        <location evidence="1">Cytoplasm</location>
    </subcellularLocation>
</comment>
<keyword evidence="9" id="KW-1185">Reference proteome</keyword>
<keyword evidence="5" id="KW-0539">Nucleus</keyword>
<keyword evidence="6" id="KW-0863">Zinc-finger</keyword>
<dbReference type="InterPro" id="IPR039846">
    <property type="entry name" value="ZCCHC4"/>
</dbReference>
<evidence type="ECO:0000313" key="9">
    <source>
        <dbReference type="Proteomes" id="UP000215902"/>
    </source>
</evidence>
<dbReference type="GO" id="GO:0003676">
    <property type="term" value="F:nucleic acid binding"/>
    <property type="evidence" value="ECO:0007669"/>
    <property type="project" value="InterPro"/>
</dbReference>
<dbReference type="Proteomes" id="UP000215902">
    <property type="component" value="Unassembled WGS sequence"/>
</dbReference>
<dbReference type="STRING" id="282301.A0A267FUF4"/>
<dbReference type="GO" id="GO:0005737">
    <property type="term" value="C:cytoplasm"/>
    <property type="evidence" value="ECO:0007669"/>
    <property type="project" value="UniProtKB-SubCell"/>
</dbReference>
<evidence type="ECO:0000256" key="1">
    <source>
        <dbReference type="ARBA" id="ARBA00004496"/>
    </source>
</evidence>
<evidence type="ECO:0000259" key="7">
    <source>
        <dbReference type="PROSITE" id="PS51270"/>
    </source>
</evidence>
<name>A0A267FUF4_9PLAT</name>
<protein>
    <recommendedName>
        <fullName evidence="7">CTCHY-type domain-containing protein</fullName>
    </recommendedName>
</protein>
<proteinExistence type="predicted"/>
<evidence type="ECO:0000256" key="6">
    <source>
        <dbReference type="PROSITE-ProRule" id="PRU00965"/>
    </source>
</evidence>
<dbReference type="InterPro" id="IPR037275">
    <property type="entry name" value="Znf_CTCHY_sf"/>
</dbReference>
<dbReference type="InterPro" id="IPR002052">
    <property type="entry name" value="DNA_methylase_N6_adenine_CS"/>
</dbReference>
<feature type="domain" description="CTCHY-type" evidence="7">
    <location>
        <begin position="329"/>
        <end position="390"/>
    </location>
</feature>
<accession>A0A267FUF4</accession>
<dbReference type="InterPro" id="IPR017921">
    <property type="entry name" value="Znf_CTCHY"/>
</dbReference>
<feature type="non-terminal residue" evidence="8">
    <location>
        <position position="1"/>
    </location>
</feature>
<dbReference type="GO" id="GO:0005730">
    <property type="term" value="C:nucleolus"/>
    <property type="evidence" value="ECO:0007669"/>
    <property type="project" value="TreeGrafter"/>
</dbReference>
<dbReference type="PROSITE" id="PS00092">
    <property type="entry name" value="N6_MTASE"/>
    <property type="match status" value="1"/>
</dbReference>
<evidence type="ECO:0000256" key="5">
    <source>
        <dbReference type="ARBA" id="ARBA00023242"/>
    </source>
</evidence>
<dbReference type="EMBL" id="NIVC01000741">
    <property type="protein sequence ID" value="PAA77448.1"/>
    <property type="molecule type" value="Genomic_DNA"/>
</dbReference>
<organism evidence="8 9">
    <name type="scientific">Macrostomum lignano</name>
    <dbReference type="NCBI Taxonomy" id="282301"/>
    <lineage>
        <taxon>Eukaryota</taxon>
        <taxon>Metazoa</taxon>
        <taxon>Spiralia</taxon>
        <taxon>Lophotrochozoa</taxon>
        <taxon>Platyhelminthes</taxon>
        <taxon>Rhabditophora</taxon>
        <taxon>Macrostomorpha</taxon>
        <taxon>Macrostomida</taxon>
        <taxon>Macrostomidae</taxon>
        <taxon>Macrostomum</taxon>
    </lineage>
</organism>